<proteinExistence type="predicted"/>
<reference evidence="1 2" key="1">
    <citation type="submission" date="2020-09" db="EMBL/GenBank/DDBJ databases">
        <title>De no assembly of potato wild relative species, Solanum commersonii.</title>
        <authorList>
            <person name="Cho K."/>
        </authorList>
    </citation>
    <scope>NUCLEOTIDE SEQUENCE [LARGE SCALE GENOMIC DNA]</scope>
    <source>
        <strain evidence="1">LZ3.2</strain>
        <tissue evidence="1">Leaf</tissue>
    </source>
</reference>
<dbReference type="AlphaFoldDB" id="A0A9J6AVR6"/>
<organism evidence="1 2">
    <name type="scientific">Solanum commersonii</name>
    <name type="common">Commerson's wild potato</name>
    <name type="synonym">Commerson's nightshade</name>
    <dbReference type="NCBI Taxonomy" id="4109"/>
    <lineage>
        <taxon>Eukaryota</taxon>
        <taxon>Viridiplantae</taxon>
        <taxon>Streptophyta</taxon>
        <taxon>Embryophyta</taxon>
        <taxon>Tracheophyta</taxon>
        <taxon>Spermatophyta</taxon>
        <taxon>Magnoliopsida</taxon>
        <taxon>eudicotyledons</taxon>
        <taxon>Gunneridae</taxon>
        <taxon>Pentapetalae</taxon>
        <taxon>asterids</taxon>
        <taxon>lamiids</taxon>
        <taxon>Solanales</taxon>
        <taxon>Solanaceae</taxon>
        <taxon>Solanoideae</taxon>
        <taxon>Solaneae</taxon>
        <taxon>Solanum</taxon>
    </lineage>
</organism>
<keyword evidence="2" id="KW-1185">Reference proteome</keyword>
<evidence type="ECO:0008006" key="3">
    <source>
        <dbReference type="Google" id="ProtNLM"/>
    </source>
</evidence>
<comment type="caution">
    <text evidence="1">The sequence shown here is derived from an EMBL/GenBank/DDBJ whole genome shotgun (WGS) entry which is preliminary data.</text>
</comment>
<evidence type="ECO:0000313" key="2">
    <source>
        <dbReference type="Proteomes" id="UP000824120"/>
    </source>
</evidence>
<sequence length="193" mass="22480">MELEDMVVSSNSFGKYLSIQVVWLSLYEFFKIFQFPDIPVESVPVQGKIALSKAQRSVTQMENSRTSNSSIVYIEMSSTVDNRCNGYAFDILKTHRKGDDYEETRNHEDFRLSCRSSGDWIFWPITMLQMSRELLRLCSRDYNRTSPQKNFMRGLKSRGSLCTNVDDGKHVWGRKYIYLGLFDSEKEAARAYD</sequence>
<accession>A0A9J6AVR6</accession>
<protein>
    <recommendedName>
        <fullName evidence="3">AP2/ERF domain-containing protein</fullName>
    </recommendedName>
</protein>
<dbReference type="Proteomes" id="UP000824120">
    <property type="component" value="Chromosome 1"/>
</dbReference>
<dbReference type="EMBL" id="JACXVP010000001">
    <property type="protein sequence ID" value="KAG5628677.1"/>
    <property type="molecule type" value="Genomic_DNA"/>
</dbReference>
<evidence type="ECO:0000313" key="1">
    <source>
        <dbReference type="EMBL" id="KAG5628677.1"/>
    </source>
</evidence>
<name>A0A9J6AVR6_SOLCO</name>
<gene>
    <name evidence="1" type="ORF">H5410_000394</name>
</gene>